<dbReference type="InterPro" id="IPR015421">
    <property type="entry name" value="PyrdxlP-dep_Trfase_major"/>
</dbReference>
<reference evidence="10" key="1">
    <citation type="submission" date="2020-06" db="EMBL/GenBank/DDBJ databases">
        <title>Draft genome of Bugula neritina, a colonial animal packing powerful symbionts and potential medicines.</title>
        <authorList>
            <person name="Rayko M."/>
        </authorList>
    </citation>
    <scope>NUCLEOTIDE SEQUENCE [LARGE SCALE GENOMIC DNA]</scope>
    <source>
        <strain evidence="10">Kwan_BN1</strain>
    </source>
</reference>
<dbReference type="OrthoDB" id="10263824at2759"/>
<dbReference type="GO" id="GO:0005759">
    <property type="term" value="C:mitochondrial matrix"/>
    <property type="evidence" value="ECO:0007669"/>
    <property type="project" value="InterPro"/>
</dbReference>
<dbReference type="NCBIfam" id="TIGR01821">
    <property type="entry name" value="5aminolev_synth"/>
    <property type="match status" value="1"/>
</dbReference>
<keyword evidence="5 6" id="KW-0012">Acyltransferase</keyword>
<sequence length="571" mass="62900">MLVDRIMKALQCPFLSRLPSNSLTKQAPSVIGMASQCPVMRHAMKYTKLATATGTDMPTMMKKCPFPHHKMGGSTVAGISSLVGGHAASSSPTKSPAAGCPVDSKKPDSSKSEKGSFKDGEGRETPFPYEQFWSDRIEAKKKDHTYRVFRNVERNAQTFPLAKVVKEGARAKQDIQVWCSNDYMGMSWHPKVQNVVKETVDKHGVGAGGTRNISGTSPLHNLLEADLAKLHQKEAALLFTSCYVANDTSLYTMARMLPGCHIYSDAGNHASMIQGIRTSGVPKHVFRHNDPQHLRTLLQQQPKSTPKIVAFETVYSMSGNIGPLSELLDVCEEFGALSFIDEVHAVGLYGDHGAGIGEREGELRRMDIITGTLGKAFGNIGGYIASSSKLIDMLRSYCSGFIFTTSLPPTVLAGARKAIEILSSEEGVMLRKRHQMNVSTLREMLYEAGIPVMRCPSHILPIKVGDPELVFRLSQQLLDEFGVYVQPINYPTVQRGMEMLRVAPTPHHTVHMMEYFVNSLVALWKKNGLELKQPHCTTCNKTLQRQHWMSNSNDLCAGADCDKYIQAVAAC</sequence>
<evidence type="ECO:0000259" key="8">
    <source>
        <dbReference type="Pfam" id="PF00155"/>
    </source>
</evidence>
<dbReference type="UniPathway" id="UPA00251">
    <property type="reaction ID" value="UER00375"/>
</dbReference>
<dbReference type="PANTHER" id="PTHR13693">
    <property type="entry name" value="CLASS II AMINOTRANSFERASE/8-AMINO-7-OXONONANOATE SYNTHASE"/>
    <property type="match status" value="1"/>
</dbReference>
<dbReference type="InterPro" id="IPR015424">
    <property type="entry name" value="PyrdxlP-dep_Trfase"/>
</dbReference>
<evidence type="ECO:0000256" key="6">
    <source>
        <dbReference type="RuleBase" id="RU910713"/>
    </source>
</evidence>
<feature type="domain" description="5-aminolevulinate synthase presequence" evidence="9">
    <location>
        <begin position="11"/>
        <end position="68"/>
    </location>
</feature>
<dbReference type="GO" id="GO:0006782">
    <property type="term" value="P:protoporphyrinogen IX biosynthetic process"/>
    <property type="evidence" value="ECO:0007669"/>
    <property type="project" value="UniProtKB-UniRule"/>
</dbReference>
<dbReference type="GO" id="GO:0042541">
    <property type="term" value="P:hemoglobin biosynthetic process"/>
    <property type="evidence" value="ECO:0007669"/>
    <property type="project" value="TreeGrafter"/>
</dbReference>
<comment type="caution">
    <text evidence="10">The sequence shown here is derived from an EMBL/GenBank/DDBJ whole genome shotgun (WGS) entry which is preliminary data.</text>
</comment>
<evidence type="ECO:0000256" key="1">
    <source>
        <dbReference type="ARBA" id="ARBA00001933"/>
    </source>
</evidence>
<gene>
    <name evidence="10" type="ORF">EB796_016761</name>
</gene>
<dbReference type="EC" id="2.3.1.37" evidence="6"/>
<comment type="pathway">
    <text evidence="6">Porphyrin-containing compound metabolism; protoporphyrin-IX biosynthesis; 5-aminolevulinate from glycine: step 1/1.</text>
</comment>
<evidence type="ECO:0000256" key="2">
    <source>
        <dbReference type="ARBA" id="ARBA00008392"/>
    </source>
</evidence>
<comment type="similarity">
    <text evidence="2 6">Belongs to the class-II pyridoxal-phosphate-dependent aminotransferase family.</text>
</comment>
<evidence type="ECO:0000256" key="5">
    <source>
        <dbReference type="ARBA" id="ARBA00023315"/>
    </source>
</evidence>
<feature type="domain" description="Aminotransferase class I/classII large" evidence="8">
    <location>
        <begin position="177"/>
        <end position="520"/>
    </location>
</feature>
<keyword evidence="3 6" id="KW-0808">Transferase</keyword>
<dbReference type="FunFam" id="3.40.640.10:FF:000006">
    <property type="entry name" value="5-aminolevulinate synthase, mitochondrial"/>
    <property type="match status" value="1"/>
</dbReference>
<dbReference type="Pfam" id="PF00155">
    <property type="entry name" value="Aminotran_1_2"/>
    <property type="match status" value="1"/>
</dbReference>
<dbReference type="InterPro" id="IPR015118">
    <property type="entry name" value="5aminolev_synth_preseq"/>
</dbReference>
<dbReference type="GO" id="GO:0030170">
    <property type="term" value="F:pyridoxal phosphate binding"/>
    <property type="evidence" value="ECO:0007669"/>
    <property type="project" value="UniProtKB-UniRule"/>
</dbReference>
<protein>
    <recommendedName>
        <fullName evidence="6">5-aminolevulinate synthase</fullName>
        <ecNumber evidence="6">2.3.1.37</ecNumber>
    </recommendedName>
    <alternativeName>
        <fullName evidence="6">5-aminolevulinic acid synthase</fullName>
    </alternativeName>
    <alternativeName>
        <fullName evidence="6">Delta-ALA synthase</fullName>
    </alternativeName>
    <alternativeName>
        <fullName evidence="6">Delta-aminolevulinate synthase</fullName>
    </alternativeName>
</protein>
<evidence type="ECO:0000313" key="10">
    <source>
        <dbReference type="EMBL" id="KAF6024924.1"/>
    </source>
</evidence>
<dbReference type="Proteomes" id="UP000593567">
    <property type="component" value="Unassembled WGS sequence"/>
</dbReference>
<dbReference type="InterPro" id="IPR004839">
    <property type="entry name" value="Aminotransferase_I/II_large"/>
</dbReference>
<evidence type="ECO:0000313" key="11">
    <source>
        <dbReference type="Proteomes" id="UP000593567"/>
    </source>
</evidence>
<dbReference type="Pfam" id="PF09029">
    <property type="entry name" value="Preseq_ALAS"/>
    <property type="match status" value="1"/>
</dbReference>
<evidence type="ECO:0000256" key="3">
    <source>
        <dbReference type="ARBA" id="ARBA00022679"/>
    </source>
</evidence>
<dbReference type="SUPFAM" id="SSF53383">
    <property type="entry name" value="PLP-dependent transferases"/>
    <property type="match status" value="1"/>
</dbReference>
<dbReference type="Gene3D" id="3.90.1150.10">
    <property type="entry name" value="Aspartate Aminotransferase, domain 1"/>
    <property type="match status" value="1"/>
</dbReference>
<feature type="compositionally biased region" description="Basic and acidic residues" evidence="7">
    <location>
        <begin position="103"/>
        <end position="124"/>
    </location>
</feature>
<comment type="cofactor">
    <cofactor evidence="1 6">
        <name>pyridoxal 5'-phosphate</name>
        <dbReference type="ChEBI" id="CHEBI:597326"/>
    </cofactor>
</comment>
<feature type="region of interest" description="Disordered" evidence="7">
    <location>
        <begin position="83"/>
        <end position="125"/>
    </location>
</feature>
<dbReference type="GO" id="GO:0048821">
    <property type="term" value="P:erythrocyte development"/>
    <property type="evidence" value="ECO:0007669"/>
    <property type="project" value="TreeGrafter"/>
</dbReference>
<name>A0A7J7JH21_BUGNE</name>
<comment type="catalytic activity">
    <reaction evidence="6">
        <text>succinyl-CoA + glycine + H(+) = 5-aminolevulinate + CO2 + CoA</text>
        <dbReference type="Rhea" id="RHEA:12921"/>
        <dbReference type="ChEBI" id="CHEBI:15378"/>
        <dbReference type="ChEBI" id="CHEBI:16526"/>
        <dbReference type="ChEBI" id="CHEBI:57287"/>
        <dbReference type="ChEBI" id="CHEBI:57292"/>
        <dbReference type="ChEBI" id="CHEBI:57305"/>
        <dbReference type="ChEBI" id="CHEBI:356416"/>
        <dbReference type="EC" id="2.3.1.37"/>
    </reaction>
</comment>
<feature type="compositionally biased region" description="Low complexity" evidence="7">
    <location>
        <begin position="87"/>
        <end position="98"/>
    </location>
</feature>
<dbReference type="InterPro" id="IPR050087">
    <property type="entry name" value="AON_synthase_class-II"/>
</dbReference>
<keyword evidence="6" id="KW-0350">Heme biosynthesis</keyword>
<keyword evidence="4 6" id="KW-0663">Pyridoxal phosphate</keyword>
<organism evidence="10 11">
    <name type="scientific">Bugula neritina</name>
    <name type="common">Brown bryozoan</name>
    <name type="synonym">Sertularia neritina</name>
    <dbReference type="NCBI Taxonomy" id="10212"/>
    <lineage>
        <taxon>Eukaryota</taxon>
        <taxon>Metazoa</taxon>
        <taxon>Spiralia</taxon>
        <taxon>Lophotrochozoa</taxon>
        <taxon>Bryozoa</taxon>
        <taxon>Gymnolaemata</taxon>
        <taxon>Cheilostomatida</taxon>
        <taxon>Flustrina</taxon>
        <taxon>Buguloidea</taxon>
        <taxon>Bugulidae</taxon>
        <taxon>Bugula</taxon>
    </lineage>
</organism>
<dbReference type="Gene3D" id="3.40.640.10">
    <property type="entry name" value="Type I PLP-dependent aspartate aminotransferase-like (Major domain)"/>
    <property type="match status" value="1"/>
</dbReference>
<keyword evidence="11" id="KW-1185">Reference proteome</keyword>
<evidence type="ECO:0000259" key="9">
    <source>
        <dbReference type="Pfam" id="PF09029"/>
    </source>
</evidence>
<evidence type="ECO:0000256" key="4">
    <source>
        <dbReference type="ARBA" id="ARBA00022898"/>
    </source>
</evidence>
<evidence type="ECO:0000256" key="7">
    <source>
        <dbReference type="SAM" id="MobiDB-lite"/>
    </source>
</evidence>
<dbReference type="InterPro" id="IPR015422">
    <property type="entry name" value="PyrdxlP-dep_Trfase_small"/>
</dbReference>
<dbReference type="GO" id="GO:0003870">
    <property type="term" value="F:5-aminolevulinate synthase activity"/>
    <property type="evidence" value="ECO:0007669"/>
    <property type="project" value="UniProtKB-EC"/>
</dbReference>
<dbReference type="AlphaFoldDB" id="A0A7J7JH21"/>
<dbReference type="PANTHER" id="PTHR13693:SF102">
    <property type="entry name" value="2-AMINO-3-KETOBUTYRATE COENZYME A LIGASE, MITOCHONDRIAL"/>
    <property type="match status" value="1"/>
</dbReference>
<dbReference type="InterPro" id="IPR010961">
    <property type="entry name" value="4pyrrol_synth_NH2levulA_synth"/>
</dbReference>
<accession>A0A7J7JH21</accession>
<dbReference type="EMBL" id="VXIV02002513">
    <property type="protein sequence ID" value="KAF6024924.1"/>
    <property type="molecule type" value="Genomic_DNA"/>
</dbReference>
<dbReference type="CDD" id="cd06454">
    <property type="entry name" value="KBL_like"/>
    <property type="match status" value="1"/>
</dbReference>
<proteinExistence type="inferred from homology"/>